<comment type="similarity">
    <text evidence="2 6">Belongs to the flagella basal body rod proteins family.</text>
</comment>
<evidence type="ECO:0000256" key="2">
    <source>
        <dbReference type="ARBA" id="ARBA00009677"/>
    </source>
</evidence>
<evidence type="ECO:0000313" key="8">
    <source>
        <dbReference type="Proteomes" id="UP000028981"/>
    </source>
</evidence>
<dbReference type="OrthoDB" id="9788334at2"/>
<keyword evidence="8" id="KW-1185">Reference proteome</keyword>
<evidence type="ECO:0000256" key="6">
    <source>
        <dbReference type="PIRNR" id="PIRNR002889"/>
    </source>
</evidence>
<gene>
    <name evidence="7" type="ORF">JP75_24620</name>
</gene>
<reference evidence="7 8" key="1">
    <citation type="submission" date="2014-08" db="EMBL/GenBank/DDBJ databases">
        <authorList>
            <person name="Hassan Y.I."/>
            <person name="Lepp D."/>
            <person name="Zhou T."/>
        </authorList>
    </citation>
    <scope>NUCLEOTIDE SEQUENCE [LARGE SCALE GENOMIC DNA]</scope>
    <source>
        <strain evidence="7 8">IFO13584</strain>
    </source>
</reference>
<comment type="caution">
    <text evidence="7">The sequence shown here is derived from an EMBL/GenBank/DDBJ whole genome shotgun (WGS) entry which is preliminary data.</text>
</comment>
<evidence type="ECO:0000256" key="5">
    <source>
        <dbReference type="ARBA" id="ARBA00024934"/>
    </source>
</evidence>
<name>A0A087LUZ3_9HYPH</name>
<dbReference type="RefSeq" id="WP_035087513.1">
    <property type="nucleotide sequence ID" value="NZ_JQGC01000035.1"/>
</dbReference>
<dbReference type="PIRSF" id="PIRSF002889">
    <property type="entry name" value="Rod_FlgB"/>
    <property type="match status" value="1"/>
</dbReference>
<dbReference type="AlphaFoldDB" id="A0A087LUZ3"/>
<keyword evidence="4 6" id="KW-0975">Bacterial flagellum</keyword>
<accession>A0A087LUZ3</accession>
<dbReference type="EMBL" id="JQGC01000035">
    <property type="protein sequence ID" value="KFL28446.1"/>
    <property type="molecule type" value="Genomic_DNA"/>
</dbReference>
<evidence type="ECO:0000256" key="3">
    <source>
        <dbReference type="ARBA" id="ARBA00014376"/>
    </source>
</evidence>
<dbReference type="STRING" id="46914.JP75_24620"/>
<evidence type="ECO:0000313" key="7">
    <source>
        <dbReference type="EMBL" id="KFL28446.1"/>
    </source>
</evidence>
<comment type="subunit">
    <text evidence="6">The basal body constitutes a major portion of the flagellar organelle and consists of a number of rings mounted on a central rod.</text>
</comment>
<proteinExistence type="inferred from homology"/>
<dbReference type="Proteomes" id="UP000028981">
    <property type="component" value="Unassembled WGS sequence"/>
</dbReference>
<sequence length="135" mass="14914">MGLLDMPVFSALTDKMRWHQARQGLLAENVANADNPGFKGRDLKQYNFEDRFSVVQAPVVSTATTQPRHFSTSIGGGTSFTDDKMVNFEITPKGNGITLEDEMMKVTTNMMDYQAATSLYQKSVKILKTALGKTA</sequence>
<dbReference type="GO" id="GO:0071973">
    <property type="term" value="P:bacterial-type flagellum-dependent cell motility"/>
    <property type="evidence" value="ECO:0007669"/>
    <property type="project" value="InterPro"/>
</dbReference>
<evidence type="ECO:0000256" key="1">
    <source>
        <dbReference type="ARBA" id="ARBA00004117"/>
    </source>
</evidence>
<evidence type="ECO:0000256" key="4">
    <source>
        <dbReference type="ARBA" id="ARBA00023143"/>
    </source>
</evidence>
<protein>
    <recommendedName>
        <fullName evidence="3 6">Flagellar basal body rod protein FlgB</fullName>
    </recommendedName>
</protein>
<comment type="subcellular location">
    <subcellularLocation>
        <location evidence="1 6">Bacterial flagellum basal body</location>
    </subcellularLocation>
</comment>
<dbReference type="GO" id="GO:0030694">
    <property type="term" value="C:bacterial-type flagellum basal body, rod"/>
    <property type="evidence" value="ECO:0007669"/>
    <property type="project" value="InterPro"/>
</dbReference>
<organism evidence="7 8">
    <name type="scientific">Devosia riboflavina</name>
    <dbReference type="NCBI Taxonomy" id="46914"/>
    <lineage>
        <taxon>Bacteria</taxon>
        <taxon>Pseudomonadati</taxon>
        <taxon>Pseudomonadota</taxon>
        <taxon>Alphaproteobacteria</taxon>
        <taxon>Hyphomicrobiales</taxon>
        <taxon>Devosiaceae</taxon>
        <taxon>Devosia</taxon>
    </lineage>
</organism>
<comment type="function">
    <text evidence="5 6">Structural component of flagellum, the bacterial motility apparatus. Part of the rod structure of flagellar basal body.</text>
</comment>
<dbReference type="InterPro" id="IPR006300">
    <property type="entry name" value="FlgB"/>
</dbReference>